<keyword evidence="1" id="KW-0560">Oxidoreductase</keyword>
<dbReference type="InterPro" id="IPR013107">
    <property type="entry name" value="Acyl-CoA_DH_C"/>
</dbReference>
<organism evidence="3 4">
    <name type="scientific">[Mycobacterium] holstebronense</name>
    <dbReference type="NCBI Taxonomy" id="3064288"/>
    <lineage>
        <taxon>Bacteria</taxon>
        <taxon>Bacillati</taxon>
        <taxon>Actinomycetota</taxon>
        <taxon>Actinomycetes</taxon>
        <taxon>Mycobacteriales</taxon>
        <taxon>Mycobacteriaceae</taxon>
        <taxon>Mycolicibacterium</taxon>
    </lineage>
</organism>
<dbReference type="RefSeq" id="WP_308484501.1">
    <property type="nucleotide sequence ID" value="NZ_OY726398.1"/>
</dbReference>
<dbReference type="Gene3D" id="1.10.540.10">
    <property type="entry name" value="Acyl-CoA dehydrogenase/oxidase, N-terminal domain"/>
    <property type="match status" value="1"/>
</dbReference>
<dbReference type="InterPro" id="IPR009100">
    <property type="entry name" value="AcylCoA_DH/oxidase_NM_dom_sf"/>
</dbReference>
<proteinExistence type="predicted"/>
<reference evidence="3 4" key="1">
    <citation type="submission" date="2023-08" db="EMBL/GenBank/DDBJ databases">
        <authorList>
            <person name="Folkvardsen B D."/>
            <person name="Norman A."/>
        </authorList>
    </citation>
    <scope>NUCLEOTIDE SEQUENCE [LARGE SCALE GENOMIC DNA]</scope>
    <source>
        <strain evidence="3 4">Mu0102</strain>
    </source>
</reference>
<name>A0ABN9NNF5_9MYCO</name>
<evidence type="ECO:0000313" key="4">
    <source>
        <dbReference type="Proteomes" id="UP001190464"/>
    </source>
</evidence>
<gene>
    <name evidence="3" type="ORF">MU0102_003773</name>
</gene>
<dbReference type="EMBL" id="OY726398">
    <property type="protein sequence ID" value="CAJ1509535.1"/>
    <property type="molecule type" value="Genomic_DNA"/>
</dbReference>
<protein>
    <recommendedName>
        <fullName evidence="2">Acyl-CoA dehydrogenase C-terminal domain-containing protein</fullName>
    </recommendedName>
</protein>
<evidence type="ECO:0000256" key="1">
    <source>
        <dbReference type="ARBA" id="ARBA00023002"/>
    </source>
</evidence>
<accession>A0ABN9NNF5</accession>
<keyword evidence="4" id="KW-1185">Reference proteome</keyword>
<dbReference type="Pfam" id="PF08028">
    <property type="entry name" value="Acyl-CoA_dh_2"/>
    <property type="match status" value="1"/>
</dbReference>
<dbReference type="SUPFAM" id="SSF56645">
    <property type="entry name" value="Acyl-CoA dehydrogenase NM domain-like"/>
    <property type="match status" value="1"/>
</dbReference>
<dbReference type="Gene3D" id="1.20.140.10">
    <property type="entry name" value="Butyryl-CoA Dehydrogenase, subunit A, domain 3"/>
    <property type="match status" value="1"/>
</dbReference>
<dbReference type="Proteomes" id="UP001190464">
    <property type="component" value="Chromosome"/>
</dbReference>
<evidence type="ECO:0000313" key="3">
    <source>
        <dbReference type="EMBL" id="CAJ1509535.1"/>
    </source>
</evidence>
<dbReference type="InterPro" id="IPR037069">
    <property type="entry name" value="AcylCoA_DH/ox_N_sf"/>
</dbReference>
<sequence length="288" mass="29596">MGAWKMLQPKRFGGQSMPVGEFIAAVAAAAAQDGSAGWRCAMANAAAYWAGALPDHAGTDIWGGDNGARVAIGRGPGGRLERGRLTGQWCDVAGADLADWLLLTADDDRLVLVPRADVAAVAPTEPGGLPEAGLAELTVTALPVADERVFPARNDSAAVITGAAAAAAVAGAADGLWRAHVAQVQEKLAASYGSAETADLAVSTRHAARAAADIDAATLQVVASLTQEPPTAARAQRQAAVRARDAADRVLGSSRGHALDALDPVARLWRDVHTGCRLALRLLDDLDR</sequence>
<feature type="domain" description="Acyl-CoA dehydrogenase C-terminal" evidence="2">
    <location>
        <begin position="165"/>
        <end position="277"/>
    </location>
</feature>
<evidence type="ECO:0000259" key="2">
    <source>
        <dbReference type="Pfam" id="PF08028"/>
    </source>
</evidence>